<comment type="caution">
    <text evidence="2">The sequence shown here is derived from an EMBL/GenBank/DDBJ whole genome shotgun (WGS) entry which is preliminary data.</text>
</comment>
<evidence type="ECO:0000256" key="1">
    <source>
        <dbReference type="SAM" id="MobiDB-lite"/>
    </source>
</evidence>
<name>A0AAN9K5V4_CLITE</name>
<feature type="compositionally biased region" description="Basic and acidic residues" evidence="1">
    <location>
        <begin position="1"/>
        <end position="13"/>
    </location>
</feature>
<gene>
    <name evidence="2" type="ORF">RJT34_08065</name>
</gene>
<evidence type="ECO:0000313" key="2">
    <source>
        <dbReference type="EMBL" id="KAK7310511.1"/>
    </source>
</evidence>
<reference evidence="2 3" key="1">
    <citation type="submission" date="2024-01" db="EMBL/GenBank/DDBJ databases">
        <title>The genomes of 5 underutilized Papilionoideae crops provide insights into root nodulation and disease resistance.</title>
        <authorList>
            <person name="Yuan L."/>
        </authorList>
    </citation>
    <scope>NUCLEOTIDE SEQUENCE [LARGE SCALE GENOMIC DNA]</scope>
    <source>
        <strain evidence="2">LY-2023</strain>
        <tissue evidence="2">Leaf</tissue>
    </source>
</reference>
<accession>A0AAN9K5V4</accession>
<sequence>MVKDKASHGAAREKKSKGVTLTGPTAQENTLTLSWLIKWLGAPSQVKNDAFLPRQRINLCERKRKIVQFELLFSPFSFFFFPFSLSTKKQWNICRTLGSAFLDHAQHQCLLHIFARENVIAIFSLLPCKFSSLCTIHIRFDSIVAAHKWKFKAAQKVLFVCCGC</sequence>
<dbReference type="EMBL" id="JAYKXN010000002">
    <property type="protein sequence ID" value="KAK7310511.1"/>
    <property type="molecule type" value="Genomic_DNA"/>
</dbReference>
<proteinExistence type="predicted"/>
<feature type="region of interest" description="Disordered" evidence="1">
    <location>
        <begin position="1"/>
        <end position="23"/>
    </location>
</feature>
<dbReference type="Proteomes" id="UP001359559">
    <property type="component" value="Unassembled WGS sequence"/>
</dbReference>
<organism evidence="2 3">
    <name type="scientific">Clitoria ternatea</name>
    <name type="common">Butterfly pea</name>
    <dbReference type="NCBI Taxonomy" id="43366"/>
    <lineage>
        <taxon>Eukaryota</taxon>
        <taxon>Viridiplantae</taxon>
        <taxon>Streptophyta</taxon>
        <taxon>Embryophyta</taxon>
        <taxon>Tracheophyta</taxon>
        <taxon>Spermatophyta</taxon>
        <taxon>Magnoliopsida</taxon>
        <taxon>eudicotyledons</taxon>
        <taxon>Gunneridae</taxon>
        <taxon>Pentapetalae</taxon>
        <taxon>rosids</taxon>
        <taxon>fabids</taxon>
        <taxon>Fabales</taxon>
        <taxon>Fabaceae</taxon>
        <taxon>Papilionoideae</taxon>
        <taxon>50 kb inversion clade</taxon>
        <taxon>NPAAA clade</taxon>
        <taxon>indigoferoid/millettioid clade</taxon>
        <taxon>Phaseoleae</taxon>
        <taxon>Clitoria</taxon>
    </lineage>
</organism>
<keyword evidence="3" id="KW-1185">Reference proteome</keyword>
<evidence type="ECO:0000313" key="3">
    <source>
        <dbReference type="Proteomes" id="UP001359559"/>
    </source>
</evidence>
<protein>
    <submittedName>
        <fullName evidence="2">Uncharacterized protein</fullName>
    </submittedName>
</protein>
<dbReference type="AlphaFoldDB" id="A0AAN9K5V4"/>